<keyword evidence="2" id="KW-1185">Reference proteome</keyword>
<reference evidence="1 2" key="1">
    <citation type="journal article" date="2019" name="Nat. Ecol. Evol.">
        <title>Megaphylogeny resolves global patterns of mushroom evolution.</title>
        <authorList>
            <person name="Varga T."/>
            <person name="Krizsan K."/>
            <person name="Foldi C."/>
            <person name="Dima B."/>
            <person name="Sanchez-Garcia M."/>
            <person name="Sanchez-Ramirez S."/>
            <person name="Szollosi G.J."/>
            <person name="Szarkandi J.G."/>
            <person name="Papp V."/>
            <person name="Albert L."/>
            <person name="Andreopoulos W."/>
            <person name="Angelini C."/>
            <person name="Antonin V."/>
            <person name="Barry K.W."/>
            <person name="Bougher N.L."/>
            <person name="Buchanan P."/>
            <person name="Buyck B."/>
            <person name="Bense V."/>
            <person name="Catcheside P."/>
            <person name="Chovatia M."/>
            <person name="Cooper J."/>
            <person name="Damon W."/>
            <person name="Desjardin D."/>
            <person name="Finy P."/>
            <person name="Geml J."/>
            <person name="Haridas S."/>
            <person name="Hughes K."/>
            <person name="Justo A."/>
            <person name="Karasinski D."/>
            <person name="Kautmanova I."/>
            <person name="Kiss B."/>
            <person name="Kocsube S."/>
            <person name="Kotiranta H."/>
            <person name="LaButti K.M."/>
            <person name="Lechner B.E."/>
            <person name="Liimatainen K."/>
            <person name="Lipzen A."/>
            <person name="Lukacs Z."/>
            <person name="Mihaltcheva S."/>
            <person name="Morgado L.N."/>
            <person name="Niskanen T."/>
            <person name="Noordeloos M.E."/>
            <person name="Ohm R.A."/>
            <person name="Ortiz-Santana B."/>
            <person name="Ovrebo C."/>
            <person name="Racz N."/>
            <person name="Riley R."/>
            <person name="Savchenko A."/>
            <person name="Shiryaev A."/>
            <person name="Soop K."/>
            <person name="Spirin V."/>
            <person name="Szebenyi C."/>
            <person name="Tomsovsky M."/>
            <person name="Tulloss R.E."/>
            <person name="Uehling J."/>
            <person name="Grigoriev I.V."/>
            <person name="Vagvolgyi C."/>
            <person name="Papp T."/>
            <person name="Martin F.M."/>
            <person name="Miettinen O."/>
            <person name="Hibbett D.S."/>
            <person name="Nagy L.G."/>
        </authorList>
    </citation>
    <scope>NUCLEOTIDE SEQUENCE [LARGE SCALE GENOMIC DNA]</scope>
    <source>
        <strain evidence="1 2">CBS 962.96</strain>
    </source>
</reference>
<evidence type="ECO:0000313" key="2">
    <source>
        <dbReference type="Proteomes" id="UP000297245"/>
    </source>
</evidence>
<dbReference type="EMBL" id="ML179089">
    <property type="protein sequence ID" value="THV01487.1"/>
    <property type="molecule type" value="Genomic_DNA"/>
</dbReference>
<dbReference type="AlphaFoldDB" id="A0A4S8MFU8"/>
<sequence length="62" mass="6856">MKIPITQLKNTSSNSSCLCSLSNSFPFCSDATDSTLVILNKLNTLWSRRGLLAKGTRNLYKC</sequence>
<gene>
    <name evidence="1" type="ORF">K435DRAFT_775996</name>
</gene>
<evidence type="ECO:0000313" key="1">
    <source>
        <dbReference type="EMBL" id="THV01487.1"/>
    </source>
</evidence>
<accession>A0A4S8MFU8</accession>
<feature type="non-terminal residue" evidence="1">
    <location>
        <position position="62"/>
    </location>
</feature>
<dbReference type="Proteomes" id="UP000297245">
    <property type="component" value="Unassembled WGS sequence"/>
</dbReference>
<proteinExistence type="predicted"/>
<protein>
    <submittedName>
        <fullName evidence="1">Uncharacterized protein</fullName>
    </submittedName>
</protein>
<organism evidence="1 2">
    <name type="scientific">Dendrothele bispora (strain CBS 962.96)</name>
    <dbReference type="NCBI Taxonomy" id="1314807"/>
    <lineage>
        <taxon>Eukaryota</taxon>
        <taxon>Fungi</taxon>
        <taxon>Dikarya</taxon>
        <taxon>Basidiomycota</taxon>
        <taxon>Agaricomycotina</taxon>
        <taxon>Agaricomycetes</taxon>
        <taxon>Agaricomycetidae</taxon>
        <taxon>Agaricales</taxon>
        <taxon>Agaricales incertae sedis</taxon>
        <taxon>Dendrothele</taxon>
    </lineage>
</organism>
<name>A0A4S8MFU8_DENBC</name>